<accession>A0A8A7KAN0</accession>
<evidence type="ECO:0000256" key="6">
    <source>
        <dbReference type="ARBA" id="ARBA00023235"/>
    </source>
</evidence>
<reference evidence="7" key="1">
    <citation type="submission" date="2019-12" db="EMBL/GenBank/DDBJ databases">
        <authorList>
            <person name="zhang j."/>
            <person name="sun C.M."/>
        </authorList>
    </citation>
    <scope>NUCLEOTIDE SEQUENCE</scope>
    <source>
        <strain evidence="7">NS-1</strain>
    </source>
</reference>
<proteinExistence type="inferred from homology"/>
<dbReference type="UniPathway" id="UPA00246"/>
<keyword evidence="6" id="KW-0413">Isomerase</keyword>
<gene>
    <name evidence="7" type="ORF">GM661_00675</name>
</gene>
<comment type="similarity">
    <text evidence="3">Belongs to the metallo-dependent hydrolases superfamily. Uronate isomerase family.</text>
</comment>
<protein>
    <recommendedName>
        <fullName evidence="5">Uronate isomerase</fullName>
        <ecNumber evidence="4">5.3.1.12</ecNumber>
    </recommendedName>
</protein>
<evidence type="ECO:0000256" key="3">
    <source>
        <dbReference type="ARBA" id="ARBA00008397"/>
    </source>
</evidence>
<dbReference type="Proteomes" id="UP000665020">
    <property type="component" value="Chromosome"/>
</dbReference>
<dbReference type="AlphaFoldDB" id="A0A8A7KAN0"/>
<evidence type="ECO:0000256" key="4">
    <source>
        <dbReference type="ARBA" id="ARBA00012546"/>
    </source>
</evidence>
<evidence type="ECO:0000256" key="2">
    <source>
        <dbReference type="ARBA" id="ARBA00004892"/>
    </source>
</evidence>
<evidence type="ECO:0000256" key="5">
    <source>
        <dbReference type="ARBA" id="ARBA00020555"/>
    </source>
</evidence>
<dbReference type="Gene3D" id="3.20.20.140">
    <property type="entry name" value="Metal-dependent hydrolases"/>
    <property type="match status" value="1"/>
</dbReference>
<dbReference type="GO" id="GO:0008880">
    <property type="term" value="F:glucuronate isomerase activity"/>
    <property type="evidence" value="ECO:0007669"/>
    <property type="project" value="UniProtKB-EC"/>
</dbReference>
<dbReference type="Pfam" id="PF02614">
    <property type="entry name" value="UxaC"/>
    <property type="match status" value="1"/>
</dbReference>
<keyword evidence="8" id="KW-1185">Reference proteome</keyword>
<sequence>MRITLKLDTEEFKKTIKQVGTVDLFYNYAGMVTDSRKLLSYSSRTEVFRRILANVVGNQVDRGQLPYNVASDLVAQVSYYGPYNLFFNRR</sequence>
<dbReference type="InterPro" id="IPR003766">
    <property type="entry name" value="Uronate_isomerase"/>
</dbReference>
<dbReference type="InterPro" id="IPR032466">
    <property type="entry name" value="Metal_Hydrolase"/>
</dbReference>
<dbReference type="KEGG" id="ifn:GM661_00675"/>
<dbReference type="PANTHER" id="PTHR30068">
    <property type="entry name" value="URONATE ISOMERASE"/>
    <property type="match status" value="1"/>
</dbReference>
<evidence type="ECO:0000313" key="8">
    <source>
        <dbReference type="Proteomes" id="UP000665020"/>
    </source>
</evidence>
<dbReference type="GO" id="GO:0042840">
    <property type="term" value="P:D-glucuronate catabolic process"/>
    <property type="evidence" value="ECO:0007669"/>
    <property type="project" value="TreeGrafter"/>
</dbReference>
<evidence type="ECO:0000256" key="1">
    <source>
        <dbReference type="ARBA" id="ARBA00001165"/>
    </source>
</evidence>
<name>A0A8A7KAN0_9FIRM</name>
<comment type="pathway">
    <text evidence="2">Carbohydrate metabolism; pentose and glucuronate interconversion.</text>
</comment>
<dbReference type="EMBL" id="CP046640">
    <property type="protein sequence ID" value="QTL96588.1"/>
    <property type="molecule type" value="Genomic_DNA"/>
</dbReference>
<comment type="catalytic activity">
    <reaction evidence="1">
        <text>D-glucuronate = D-fructuronate</text>
        <dbReference type="Rhea" id="RHEA:13049"/>
        <dbReference type="ChEBI" id="CHEBI:58720"/>
        <dbReference type="ChEBI" id="CHEBI:59863"/>
        <dbReference type="EC" id="5.3.1.12"/>
    </reaction>
</comment>
<evidence type="ECO:0000313" key="7">
    <source>
        <dbReference type="EMBL" id="QTL96588.1"/>
    </source>
</evidence>
<dbReference type="EC" id="5.3.1.12" evidence="4"/>
<dbReference type="PANTHER" id="PTHR30068:SF4">
    <property type="entry name" value="URONATE ISOMERASE"/>
    <property type="match status" value="1"/>
</dbReference>
<dbReference type="SUPFAM" id="SSF51556">
    <property type="entry name" value="Metallo-dependent hydrolases"/>
    <property type="match status" value="1"/>
</dbReference>
<dbReference type="GO" id="GO:0019698">
    <property type="term" value="P:D-galacturonate catabolic process"/>
    <property type="evidence" value="ECO:0007669"/>
    <property type="project" value="TreeGrafter"/>
</dbReference>
<organism evidence="7 8">
    <name type="scientific">Iocasia fonsfrigidae</name>
    <dbReference type="NCBI Taxonomy" id="2682810"/>
    <lineage>
        <taxon>Bacteria</taxon>
        <taxon>Bacillati</taxon>
        <taxon>Bacillota</taxon>
        <taxon>Clostridia</taxon>
        <taxon>Halanaerobiales</taxon>
        <taxon>Halanaerobiaceae</taxon>
        <taxon>Iocasia</taxon>
    </lineage>
</organism>